<dbReference type="Gene3D" id="3.40.50.150">
    <property type="entry name" value="Vaccinia Virus protein VP39"/>
    <property type="match status" value="1"/>
</dbReference>
<dbReference type="InterPro" id="IPR029063">
    <property type="entry name" value="SAM-dependent_MTases_sf"/>
</dbReference>
<evidence type="ECO:0000256" key="5">
    <source>
        <dbReference type="ARBA" id="ARBA00047770"/>
    </source>
</evidence>
<evidence type="ECO:0000256" key="1">
    <source>
        <dbReference type="ARBA" id="ARBA00012190"/>
    </source>
</evidence>
<dbReference type="OrthoDB" id="5495550at2"/>
<reference evidence="7 8" key="1">
    <citation type="submission" date="2019-03" db="EMBL/GenBank/DDBJ databases">
        <title>Genomic Encyclopedia of Type Strains, Phase IV (KMG-IV): sequencing the most valuable type-strain genomes for metagenomic binning, comparative biology and taxonomic classification.</title>
        <authorList>
            <person name="Goeker M."/>
        </authorList>
    </citation>
    <scope>NUCLEOTIDE SEQUENCE [LARGE SCALE GENOMIC DNA]</scope>
    <source>
        <strain evidence="7 8">DSM 100059</strain>
    </source>
</reference>
<evidence type="ECO:0000313" key="8">
    <source>
        <dbReference type="Proteomes" id="UP000294498"/>
    </source>
</evidence>
<dbReference type="GO" id="GO:0051726">
    <property type="term" value="P:regulation of cell cycle"/>
    <property type="evidence" value="ECO:0007669"/>
    <property type="project" value="InterPro"/>
</dbReference>
<proteinExistence type="predicted"/>
<comment type="caution">
    <text evidence="7">The sequence shown here is derived from an EMBL/GenBank/DDBJ whole genome shotgun (WGS) entry which is preliminary data.</text>
</comment>
<dbReference type="InterPro" id="IPR025789">
    <property type="entry name" value="DOT1_dom"/>
</dbReference>
<dbReference type="EC" id="2.1.1.360" evidence="1"/>
<dbReference type="SUPFAM" id="SSF53335">
    <property type="entry name" value="S-adenosyl-L-methionine-dependent methyltransferases"/>
    <property type="match status" value="1"/>
</dbReference>
<dbReference type="Pfam" id="PF08123">
    <property type="entry name" value="DOT1"/>
    <property type="match status" value="1"/>
</dbReference>
<dbReference type="RefSeq" id="WP_133989571.1">
    <property type="nucleotide sequence ID" value="NZ_SODV01000001.1"/>
</dbReference>
<dbReference type="GO" id="GO:0140956">
    <property type="term" value="F:histone H3K79 trimethyltransferase activity"/>
    <property type="evidence" value="ECO:0007669"/>
    <property type="project" value="UniProtKB-EC"/>
</dbReference>
<keyword evidence="8" id="KW-1185">Reference proteome</keyword>
<evidence type="ECO:0000256" key="4">
    <source>
        <dbReference type="ARBA" id="ARBA00029821"/>
    </source>
</evidence>
<accession>A0A4R8DMC0</accession>
<evidence type="ECO:0000259" key="6">
    <source>
        <dbReference type="Pfam" id="PF08123"/>
    </source>
</evidence>
<dbReference type="EMBL" id="SODV01000001">
    <property type="protein sequence ID" value="TDW99121.1"/>
    <property type="molecule type" value="Genomic_DNA"/>
</dbReference>
<dbReference type="Proteomes" id="UP000294498">
    <property type="component" value="Unassembled WGS sequence"/>
</dbReference>
<name>A0A4R8DMC0_9BACT</name>
<dbReference type="InterPro" id="IPR030445">
    <property type="entry name" value="H3-K79_meTrfase"/>
</dbReference>
<dbReference type="AlphaFoldDB" id="A0A4R8DMC0"/>
<feature type="domain" description="DOT1" evidence="6">
    <location>
        <begin position="127"/>
        <end position="187"/>
    </location>
</feature>
<evidence type="ECO:0000256" key="2">
    <source>
        <dbReference type="ARBA" id="ARBA00020987"/>
    </source>
</evidence>
<evidence type="ECO:0000256" key="3">
    <source>
        <dbReference type="ARBA" id="ARBA00022853"/>
    </source>
</evidence>
<keyword evidence="3" id="KW-0156">Chromatin regulator</keyword>
<evidence type="ECO:0000313" key="7">
    <source>
        <dbReference type="EMBL" id="TDW99121.1"/>
    </source>
</evidence>
<dbReference type="PANTHER" id="PTHR21451">
    <property type="entry name" value="HISTONE H3 METHYLTRANSFERASE"/>
    <property type="match status" value="1"/>
</dbReference>
<sequence>MLDLAAHIEALIKDTSLLEEIHFDRRADVLEDLDAMPLEGSLWQKADTLRARLERIDECLFEKLRNGIRNGTYELRDLVDTYVHPRETGTGYDNLDLFVNRLLSYRPLPEQTMTLEPDMVYFQKTPARIVFDMVGKINLASEDVFIDLGSGNGQVVLLVHLLTGVHARGIEYDPTLCAYAQDMADSLRLPGVSFDNADVREADLSQGTVFFMFTPFTGNLLHNVLERLKGESRHRSIRVITYGPCTAKVPGGPGTGKVPVGNWLTPLHPISTDAYTPAFFQSL</sequence>
<comment type="catalytic activity">
    <reaction evidence="5">
        <text>L-lysyl(79)-[histone H3] + 3 S-adenosyl-L-methionine = N(6),N(6),N(6)-trimethyl-L-lysyl(79)-[histone H3] + 3 S-adenosyl-L-homocysteine + 3 H(+)</text>
        <dbReference type="Rhea" id="RHEA:60328"/>
        <dbReference type="Rhea" id="RHEA-COMP:15549"/>
        <dbReference type="Rhea" id="RHEA-COMP:15552"/>
        <dbReference type="ChEBI" id="CHEBI:15378"/>
        <dbReference type="ChEBI" id="CHEBI:29969"/>
        <dbReference type="ChEBI" id="CHEBI:57856"/>
        <dbReference type="ChEBI" id="CHEBI:59789"/>
        <dbReference type="ChEBI" id="CHEBI:61961"/>
        <dbReference type="EC" id="2.1.1.360"/>
    </reaction>
</comment>
<organism evidence="7 8">
    <name type="scientific">Dinghuibacter silviterrae</name>
    <dbReference type="NCBI Taxonomy" id="1539049"/>
    <lineage>
        <taxon>Bacteria</taxon>
        <taxon>Pseudomonadati</taxon>
        <taxon>Bacteroidota</taxon>
        <taxon>Chitinophagia</taxon>
        <taxon>Chitinophagales</taxon>
        <taxon>Chitinophagaceae</taxon>
        <taxon>Dinghuibacter</taxon>
    </lineage>
</organism>
<dbReference type="CDD" id="cd02440">
    <property type="entry name" value="AdoMet_MTases"/>
    <property type="match status" value="1"/>
</dbReference>
<gene>
    <name evidence="7" type="ORF">EDB95_0129</name>
</gene>
<protein>
    <recommendedName>
        <fullName evidence="2">Histone-lysine N-methyltransferase, H3 lysine-79 specific</fullName>
        <ecNumber evidence="1">2.1.1.360</ecNumber>
    </recommendedName>
    <alternativeName>
        <fullName evidence="4">Histone H3-K79 methyltransferase</fullName>
    </alternativeName>
</protein>